<dbReference type="Gene3D" id="3.30.420.10">
    <property type="entry name" value="Ribonuclease H-like superfamily/Ribonuclease H"/>
    <property type="match status" value="1"/>
</dbReference>
<dbReference type="InterPro" id="IPR036397">
    <property type="entry name" value="RNaseH_sf"/>
</dbReference>
<feature type="non-terminal residue" evidence="1">
    <location>
        <position position="1"/>
    </location>
</feature>
<evidence type="ECO:0000313" key="1">
    <source>
        <dbReference type="EMBL" id="QQP42091.1"/>
    </source>
</evidence>
<accession>A0A7T8H2Q1</accession>
<dbReference type="PANTHER" id="PTHR47326">
    <property type="entry name" value="TRANSPOSABLE ELEMENT TC3 TRANSPOSASE-LIKE PROTEIN"/>
    <property type="match status" value="1"/>
</dbReference>
<dbReference type="AlphaFoldDB" id="A0A7T8H2Q1"/>
<dbReference type="GO" id="GO:0003676">
    <property type="term" value="F:nucleic acid binding"/>
    <property type="evidence" value="ECO:0007669"/>
    <property type="project" value="InterPro"/>
</dbReference>
<reference evidence="2" key="1">
    <citation type="submission" date="2021-01" db="EMBL/GenBank/DDBJ databases">
        <title>Caligus Genome Assembly.</title>
        <authorList>
            <person name="Gallardo-Escarate C."/>
        </authorList>
    </citation>
    <scope>NUCLEOTIDE SEQUENCE [LARGE SCALE GENOMIC DNA]</scope>
</reference>
<dbReference type="PANTHER" id="PTHR47326:SF1">
    <property type="entry name" value="HTH PSQ-TYPE DOMAIN-CONTAINING PROTEIN"/>
    <property type="match status" value="1"/>
</dbReference>
<dbReference type="Proteomes" id="UP000595437">
    <property type="component" value="Chromosome 11"/>
</dbReference>
<protein>
    <submittedName>
        <fullName evidence="1">Transposable element tcb2 transposase</fullName>
    </submittedName>
</protein>
<evidence type="ECO:0000313" key="2">
    <source>
        <dbReference type="Proteomes" id="UP000595437"/>
    </source>
</evidence>
<dbReference type="EMBL" id="CP045900">
    <property type="protein sequence ID" value="QQP42091.1"/>
    <property type="molecule type" value="Genomic_DNA"/>
</dbReference>
<organism evidence="1 2">
    <name type="scientific">Caligus rogercresseyi</name>
    <name type="common">Sea louse</name>
    <dbReference type="NCBI Taxonomy" id="217165"/>
    <lineage>
        <taxon>Eukaryota</taxon>
        <taxon>Metazoa</taxon>
        <taxon>Ecdysozoa</taxon>
        <taxon>Arthropoda</taxon>
        <taxon>Crustacea</taxon>
        <taxon>Multicrustacea</taxon>
        <taxon>Hexanauplia</taxon>
        <taxon>Copepoda</taxon>
        <taxon>Siphonostomatoida</taxon>
        <taxon>Caligidae</taxon>
        <taxon>Caligus</taxon>
    </lineage>
</organism>
<proteinExistence type="predicted"/>
<feature type="non-terminal residue" evidence="1">
    <location>
        <position position="232"/>
    </location>
</feature>
<keyword evidence="2" id="KW-1185">Reference proteome</keyword>
<name>A0A7T8H2Q1_CALRO</name>
<gene>
    <name evidence="1" type="ORF">FKW44_016646</name>
</gene>
<sequence>NDAHRKKRSRSLGATRTDEFVAEVKRKVNEDGNKSYANRPSPTPSTRTWATSRRVKAAALFNNLKYETAGLLRFFSDENFFSQDQNSNRQNDRWICQNVDEVPVVKHTKFPSSVMVLGVISSEGDKGLKVNTAIYIDVMKNVVKPWMNLVANGRSYVFQQDSAPTHKSRETQASPECNSLDYFFWGMVENKTNKHAHNTLDSLRAAIVEEFANMKKDVVAKACSRFRHRLEM</sequence>
<dbReference type="OrthoDB" id="7540217at2759"/>